<comment type="caution">
    <text evidence="1">The sequence shown here is derived from an EMBL/GenBank/DDBJ whole genome shotgun (WGS) entry which is preliminary data.</text>
</comment>
<dbReference type="Proteomes" id="UP000566819">
    <property type="component" value="Unassembled WGS sequence"/>
</dbReference>
<dbReference type="EMBL" id="JAAMPI010002302">
    <property type="protein sequence ID" value="KAF4615635.1"/>
    <property type="molecule type" value="Genomic_DNA"/>
</dbReference>
<dbReference type="AlphaFoldDB" id="A0A8H4QQP6"/>
<sequence>MTPRIINDGLYGLQNGDTGTFLKCYTSNLGGDTKFIVTDPEESRNVLAYAFIVHVVQSSPLVITLKTAKSGENISCVTLGSVPKRDNRSDVQWTVRDGQFQDNFYLLESADGNHLWMGASGDHSLQGNIGDYKNNTSRLGAHLYWHFVPLPKEGNMLEERNDIYQRLRRAQFDF</sequence>
<keyword evidence="2" id="KW-1185">Reference proteome</keyword>
<proteinExistence type="predicted"/>
<evidence type="ECO:0000313" key="1">
    <source>
        <dbReference type="EMBL" id="KAF4615635.1"/>
    </source>
</evidence>
<organism evidence="1 2">
    <name type="scientific">Cudoniella acicularis</name>
    <dbReference type="NCBI Taxonomy" id="354080"/>
    <lineage>
        <taxon>Eukaryota</taxon>
        <taxon>Fungi</taxon>
        <taxon>Dikarya</taxon>
        <taxon>Ascomycota</taxon>
        <taxon>Pezizomycotina</taxon>
        <taxon>Leotiomycetes</taxon>
        <taxon>Helotiales</taxon>
        <taxon>Tricladiaceae</taxon>
        <taxon>Cudoniella</taxon>
    </lineage>
</organism>
<gene>
    <name evidence="1" type="ORF">G7Y89_g15273</name>
</gene>
<protein>
    <submittedName>
        <fullName evidence="1">Uncharacterized protein</fullName>
    </submittedName>
</protein>
<evidence type="ECO:0000313" key="2">
    <source>
        <dbReference type="Proteomes" id="UP000566819"/>
    </source>
</evidence>
<name>A0A8H4QQP6_9HELO</name>
<reference evidence="1 2" key="1">
    <citation type="submission" date="2020-03" db="EMBL/GenBank/DDBJ databases">
        <title>Draft Genome Sequence of Cudoniella acicularis.</title>
        <authorList>
            <person name="Buettner E."/>
            <person name="Kellner H."/>
        </authorList>
    </citation>
    <scope>NUCLEOTIDE SEQUENCE [LARGE SCALE GENOMIC DNA]</scope>
    <source>
        <strain evidence="1 2">DSM 108380</strain>
    </source>
</reference>
<accession>A0A8H4QQP6</accession>